<evidence type="ECO:0000256" key="10">
    <source>
        <dbReference type="SAM" id="MobiDB-lite"/>
    </source>
</evidence>
<comment type="catalytic activity">
    <reaction evidence="8">
        <text>L-threonyl-[protein] + ATP = O-phospho-L-threonyl-[protein] + ADP + H(+)</text>
        <dbReference type="Rhea" id="RHEA:46608"/>
        <dbReference type="Rhea" id="RHEA-COMP:11060"/>
        <dbReference type="Rhea" id="RHEA-COMP:11605"/>
        <dbReference type="ChEBI" id="CHEBI:15378"/>
        <dbReference type="ChEBI" id="CHEBI:30013"/>
        <dbReference type="ChEBI" id="CHEBI:30616"/>
        <dbReference type="ChEBI" id="CHEBI:61977"/>
        <dbReference type="ChEBI" id="CHEBI:456216"/>
        <dbReference type="EC" id="2.7.11.1"/>
    </reaction>
</comment>
<gene>
    <name evidence="12" type="ORF">CB5_LOCUS3173</name>
</gene>
<evidence type="ECO:0000256" key="1">
    <source>
        <dbReference type="ARBA" id="ARBA00009903"/>
    </source>
</evidence>
<dbReference type="Gene3D" id="3.30.200.20">
    <property type="entry name" value="Phosphorylase Kinase, domain 1"/>
    <property type="match status" value="1"/>
</dbReference>
<dbReference type="PROSITE" id="PS00108">
    <property type="entry name" value="PROTEIN_KINASE_ST"/>
    <property type="match status" value="1"/>
</dbReference>
<evidence type="ECO:0000313" key="12">
    <source>
        <dbReference type="EMBL" id="CAD1819962.1"/>
    </source>
</evidence>
<sequence length="415" mass="45322">MYVLWDVNNYHACACLLQGVVFLVQPTAGGDPLALKAISRSSVEHAKSHGGGGGDGGGDAYRRIWFERDVLQALRHPLLPSLRGVVSTERIVGFAIDRCFRRRPELAPAAPDGKMFSDDVIRFYAAELVLALEHLHGLGIVYRDLKPENVLIQDNGHLMLVDFDLSTKLLLPRHPDRSKPLSSSSSSAPSPRARRRRIRRIRRRRSAPPQLLLLRRGSVPGGSVPVPFLVPVSGRGRRSIRRGGAPARSPGKSNSFVGTEDYVARRSSEGRGHDFRGGLVGLGVVLYEMLYGRTPSGGKIGKKPSTASSPRTRSSSASKRRYATSSPASSTRTPGTASRPRHQAARIFRGVDWESLLTCDAALDVERVVDEVFQSREAAKGGKTDEDDNKGDGITLLTESPPPRPPQIDDDFKVF</sequence>
<dbReference type="Gene3D" id="1.10.510.10">
    <property type="entry name" value="Transferase(Phosphotransferase) domain 1"/>
    <property type="match status" value="2"/>
</dbReference>
<accession>A0A6V7NMX5</accession>
<feature type="region of interest" description="Disordered" evidence="10">
    <location>
        <begin position="374"/>
        <end position="415"/>
    </location>
</feature>
<dbReference type="InterPro" id="IPR011009">
    <property type="entry name" value="Kinase-like_dom_sf"/>
</dbReference>
<name>A0A6V7NMX5_ANACO</name>
<keyword evidence="4" id="KW-0808">Transferase</keyword>
<dbReference type="FunFam" id="1.10.510.10:FF:000294">
    <property type="entry name" value="Serine/threonine-protein kinase OXI1"/>
    <property type="match status" value="1"/>
</dbReference>
<dbReference type="AlphaFoldDB" id="A0A6V7NMX5"/>
<keyword evidence="6" id="KW-0418">Kinase</keyword>
<evidence type="ECO:0000256" key="4">
    <source>
        <dbReference type="ARBA" id="ARBA00022679"/>
    </source>
</evidence>
<keyword evidence="5" id="KW-0547">Nucleotide-binding</keyword>
<keyword evidence="7" id="KW-0067">ATP-binding</keyword>
<evidence type="ECO:0000256" key="8">
    <source>
        <dbReference type="ARBA" id="ARBA00047899"/>
    </source>
</evidence>
<protein>
    <recommendedName>
        <fullName evidence="2">non-specific serine/threonine protein kinase</fullName>
        <ecNumber evidence="2">2.7.11.1</ecNumber>
    </recommendedName>
</protein>
<evidence type="ECO:0000259" key="11">
    <source>
        <dbReference type="PROSITE" id="PS50011"/>
    </source>
</evidence>
<feature type="compositionally biased region" description="Basic and acidic residues" evidence="10">
    <location>
        <begin position="374"/>
        <end position="384"/>
    </location>
</feature>
<dbReference type="InterPro" id="IPR000719">
    <property type="entry name" value="Prot_kinase_dom"/>
</dbReference>
<proteinExistence type="inferred from homology"/>
<dbReference type="SUPFAM" id="SSF56112">
    <property type="entry name" value="Protein kinase-like (PK-like)"/>
    <property type="match status" value="1"/>
</dbReference>
<feature type="region of interest" description="Disordered" evidence="10">
    <location>
        <begin position="295"/>
        <end position="342"/>
    </location>
</feature>
<dbReference type="PANTHER" id="PTHR45637">
    <property type="entry name" value="FLIPPASE KINASE 1-RELATED"/>
    <property type="match status" value="1"/>
</dbReference>
<comment type="similarity">
    <text evidence="1">Belongs to the protein kinase superfamily. AGC Ser/Thr protein kinase family.</text>
</comment>
<reference evidence="12" key="1">
    <citation type="submission" date="2020-07" db="EMBL/GenBank/DDBJ databases">
        <authorList>
            <person name="Lin J."/>
        </authorList>
    </citation>
    <scope>NUCLEOTIDE SEQUENCE</scope>
</reference>
<dbReference type="PROSITE" id="PS50011">
    <property type="entry name" value="PROTEIN_KINASE_DOM"/>
    <property type="match status" value="1"/>
</dbReference>
<feature type="compositionally biased region" description="Low complexity" evidence="10">
    <location>
        <begin position="305"/>
        <end position="338"/>
    </location>
</feature>
<organism evidence="12">
    <name type="scientific">Ananas comosus var. bracteatus</name>
    <name type="common">red pineapple</name>
    <dbReference type="NCBI Taxonomy" id="296719"/>
    <lineage>
        <taxon>Eukaryota</taxon>
        <taxon>Viridiplantae</taxon>
        <taxon>Streptophyta</taxon>
        <taxon>Embryophyta</taxon>
        <taxon>Tracheophyta</taxon>
        <taxon>Spermatophyta</taxon>
        <taxon>Magnoliopsida</taxon>
        <taxon>Liliopsida</taxon>
        <taxon>Poales</taxon>
        <taxon>Bromeliaceae</taxon>
        <taxon>Bromelioideae</taxon>
        <taxon>Ananas</taxon>
    </lineage>
</organism>
<evidence type="ECO:0000256" key="7">
    <source>
        <dbReference type="ARBA" id="ARBA00022840"/>
    </source>
</evidence>
<feature type="region of interest" description="Disordered" evidence="10">
    <location>
        <begin position="174"/>
        <end position="201"/>
    </location>
</feature>
<evidence type="ECO:0000256" key="2">
    <source>
        <dbReference type="ARBA" id="ARBA00012513"/>
    </source>
</evidence>
<dbReference type="EC" id="2.7.11.1" evidence="2"/>
<dbReference type="GO" id="GO:0004674">
    <property type="term" value="F:protein serine/threonine kinase activity"/>
    <property type="evidence" value="ECO:0007669"/>
    <property type="project" value="UniProtKB-KW"/>
</dbReference>
<dbReference type="EMBL" id="LR862140">
    <property type="protein sequence ID" value="CAD1819962.1"/>
    <property type="molecule type" value="Genomic_DNA"/>
</dbReference>
<feature type="compositionally biased region" description="Basic residues" evidence="10">
    <location>
        <begin position="192"/>
        <end position="201"/>
    </location>
</feature>
<feature type="domain" description="Protein kinase" evidence="11">
    <location>
        <begin position="1"/>
        <end position="415"/>
    </location>
</feature>
<evidence type="ECO:0000256" key="5">
    <source>
        <dbReference type="ARBA" id="ARBA00022741"/>
    </source>
</evidence>
<evidence type="ECO:0000256" key="9">
    <source>
        <dbReference type="ARBA" id="ARBA00048679"/>
    </source>
</evidence>
<keyword evidence="3" id="KW-0723">Serine/threonine-protein kinase</keyword>
<dbReference type="Pfam" id="PF00069">
    <property type="entry name" value="Pkinase"/>
    <property type="match status" value="1"/>
</dbReference>
<dbReference type="SMART" id="SM00220">
    <property type="entry name" value="S_TKc"/>
    <property type="match status" value="1"/>
</dbReference>
<feature type="compositionally biased region" description="Low complexity" evidence="10">
    <location>
        <begin position="182"/>
        <end position="191"/>
    </location>
</feature>
<evidence type="ECO:0000256" key="6">
    <source>
        <dbReference type="ARBA" id="ARBA00022777"/>
    </source>
</evidence>
<feature type="region of interest" description="Disordered" evidence="10">
    <location>
        <begin position="234"/>
        <end position="258"/>
    </location>
</feature>
<comment type="catalytic activity">
    <reaction evidence="9">
        <text>L-seryl-[protein] + ATP = O-phospho-L-seryl-[protein] + ADP + H(+)</text>
        <dbReference type="Rhea" id="RHEA:17989"/>
        <dbReference type="Rhea" id="RHEA-COMP:9863"/>
        <dbReference type="Rhea" id="RHEA-COMP:11604"/>
        <dbReference type="ChEBI" id="CHEBI:15378"/>
        <dbReference type="ChEBI" id="CHEBI:29999"/>
        <dbReference type="ChEBI" id="CHEBI:30616"/>
        <dbReference type="ChEBI" id="CHEBI:83421"/>
        <dbReference type="ChEBI" id="CHEBI:456216"/>
        <dbReference type="EC" id="2.7.11.1"/>
    </reaction>
</comment>
<dbReference type="GO" id="GO:0005524">
    <property type="term" value="F:ATP binding"/>
    <property type="evidence" value="ECO:0007669"/>
    <property type="project" value="UniProtKB-KW"/>
</dbReference>
<evidence type="ECO:0000256" key="3">
    <source>
        <dbReference type="ARBA" id="ARBA00022527"/>
    </source>
</evidence>
<dbReference type="InterPro" id="IPR008271">
    <property type="entry name" value="Ser/Thr_kinase_AS"/>
</dbReference>